<name>A0A3M6TM40_POCDA</name>
<sequence length="75" mass="8571">MSESSEFTPPVAEPLQLLDCFTTPKAKKIADGWFAFNILKCHYCSLTQKRKNAKKSDASKLKSHMMIVSFITFFH</sequence>
<accession>A0A3M6TM40</accession>
<proteinExistence type="predicted"/>
<organism evidence="1 2">
    <name type="scientific">Pocillopora damicornis</name>
    <name type="common">Cauliflower coral</name>
    <name type="synonym">Millepora damicornis</name>
    <dbReference type="NCBI Taxonomy" id="46731"/>
    <lineage>
        <taxon>Eukaryota</taxon>
        <taxon>Metazoa</taxon>
        <taxon>Cnidaria</taxon>
        <taxon>Anthozoa</taxon>
        <taxon>Hexacorallia</taxon>
        <taxon>Scleractinia</taxon>
        <taxon>Astrocoeniina</taxon>
        <taxon>Pocilloporidae</taxon>
        <taxon>Pocillopora</taxon>
    </lineage>
</organism>
<dbReference type="AlphaFoldDB" id="A0A3M6TM40"/>
<evidence type="ECO:0000313" key="1">
    <source>
        <dbReference type="EMBL" id="RMX42324.1"/>
    </source>
</evidence>
<comment type="caution">
    <text evidence="1">The sequence shown here is derived from an EMBL/GenBank/DDBJ whole genome shotgun (WGS) entry which is preliminary data.</text>
</comment>
<reference evidence="1 2" key="1">
    <citation type="journal article" date="2018" name="Sci. Rep.">
        <title>Comparative analysis of the Pocillopora damicornis genome highlights role of immune system in coral evolution.</title>
        <authorList>
            <person name="Cunning R."/>
            <person name="Bay R.A."/>
            <person name="Gillette P."/>
            <person name="Baker A.C."/>
            <person name="Traylor-Knowles N."/>
        </authorList>
    </citation>
    <scope>NUCLEOTIDE SEQUENCE [LARGE SCALE GENOMIC DNA]</scope>
    <source>
        <strain evidence="1">RSMAS</strain>
        <tissue evidence="1">Whole animal</tissue>
    </source>
</reference>
<gene>
    <name evidence="1" type="ORF">pdam_00014665</name>
</gene>
<evidence type="ECO:0000313" key="2">
    <source>
        <dbReference type="Proteomes" id="UP000275408"/>
    </source>
</evidence>
<dbReference type="EMBL" id="RCHS01003372">
    <property type="protein sequence ID" value="RMX42324.1"/>
    <property type="molecule type" value="Genomic_DNA"/>
</dbReference>
<keyword evidence="2" id="KW-1185">Reference proteome</keyword>
<protein>
    <submittedName>
        <fullName evidence="1">Uncharacterized protein</fullName>
    </submittedName>
</protein>
<dbReference type="Proteomes" id="UP000275408">
    <property type="component" value="Unassembled WGS sequence"/>
</dbReference>